<evidence type="ECO:0000259" key="1">
    <source>
        <dbReference type="Pfam" id="PF04545"/>
    </source>
</evidence>
<dbReference type="GO" id="GO:0003700">
    <property type="term" value="F:DNA-binding transcription factor activity"/>
    <property type="evidence" value="ECO:0007669"/>
    <property type="project" value="InterPro"/>
</dbReference>
<dbReference type="AlphaFoldDB" id="A0A2H0UP05"/>
<evidence type="ECO:0000313" key="2">
    <source>
        <dbReference type="EMBL" id="PIR88133.1"/>
    </source>
</evidence>
<dbReference type="InterPro" id="IPR036388">
    <property type="entry name" value="WH-like_DNA-bd_sf"/>
</dbReference>
<dbReference type="InterPro" id="IPR050239">
    <property type="entry name" value="Sigma-70_RNA_pol_init_factors"/>
</dbReference>
<name>A0A2H0UP05_9BACT</name>
<dbReference type="SUPFAM" id="SSF88659">
    <property type="entry name" value="Sigma3 and sigma4 domains of RNA polymerase sigma factors"/>
    <property type="match status" value="1"/>
</dbReference>
<protein>
    <recommendedName>
        <fullName evidence="1">RNA polymerase sigma-70 region 4 domain-containing protein</fullName>
    </recommendedName>
</protein>
<dbReference type="PANTHER" id="PTHR30603:SF47">
    <property type="entry name" value="RNA POLYMERASE SIGMA FACTOR SIGD, CHLOROPLASTIC"/>
    <property type="match status" value="1"/>
</dbReference>
<dbReference type="PANTHER" id="PTHR30603">
    <property type="entry name" value="RNA POLYMERASE SIGMA FACTOR RPO"/>
    <property type="match status" value="1"/>
</dbReference>
<dbReference type="Gene3D" id="1.10.10.10">
    <property type="entry name" value="Winged helix-like DNA-binding domain superfamily/Winged helix DNA-binding domain"/>
    <property type="match status" value="1"/>
</dbReference>
<feature type="domain" description="RNA polymerase sigma-70 region 4" evidence="1">
    <location>
        <begin position="17"/>
        <end position="68"/>
    </location>
</feature>
<evidence type="ECO:0000313" key="3">
    <source>
        <dbReference type="Proteomes" id="UP000230903"/>
    </source>
</evidence>
<dbReference type="Proteomes" id="UP000230903">
    <property type="component" value="Unassembled WGS sequence"/>
</dbReference>
<comment type="caution">
    <text evidence="2">The sequence shown here is derived from an EMBL/GenBank/DDBJ whole genome shotgun (WGS) entry which is preliminary data.</text>
</comment>
<proteinExistence type="predicted"/>
<dbReference type="EMBL" id="PFBC01000015">
    <property type="protein sequence ID" value="PIR88133.1"/>
    <property type="molecule type" value="Genomic_DNA"/>
</dbReference>
<sequence length="153" mass="17525">MPNKKQTTTSQIIETLFDGLDPRQVKVLTKRHGLDNGEELTLAKLGKIFNVTRERIRQIESAALAQARKRAKDGHIDELVSLAIEELEKTGGVRKEDALLQELKSFAENGKILPINFTNQVRFLLEISGQVFYHREDEELSSHWHLSEAHQRK</sequence>
<dbReference type="Pfam" id="PF04545">
    <property type="entry name" value="Sigma70_r4"/>
    <property type="match status" value="1"/>
</dbReference>
<feature type="non-terminal residue" evidence="2">
    <location>
        <position position="153"/>
    </location>
</feature>
<dbReference type="InterPro" id="IPR007630">
    <property type="entry name" value="RNA_pol_sigma70_r4"/>
</dbReference>
<organism evidence="2 3">
    <name type="scientific">Candidatus Harrisonbacteria bacterium CG10_big_fil_rev_8_21_14_0_10_45_28</name>
    <dbReference type="NCBI Taxonomy" id="1974586"/>
    <lineage>
        <taxon>Bacteria</taxon>
        <taxon>Candidatus Harrisoniibacteriota</taxon>
    </lineage>
</organism>
<reference evidence="3" key="1">
    <citation type="submission" date="2017-09" db="EMBL/GenBank/DDBJ databases">
        <title>Depth-based differentiation of microbial function through sediment-hosted aquifers and enrichment of novel symbionts in the deep terrestrial subsurface.</title>
        <authorList>
            <person name="Probst A.J."/>
            <person name="Ladd B."/>
            <person name="Jarett J.K."/>
            <person name="Geller-Mcgrath D.E."/>
            <person name="Sieber C.M.K."/>
            <person name="Emerson J.B."/>
            <person name="Anantharaman K."/>
            <person name="Thomas B.C."/>
            <person name="Malmstrom R."/>
            <person name="Stieglmeier M."/>
            <person name="Klingl A."/>
            <person name="Woyke T."/>
            <person name="Ryan C.M."/>
            <person name="Banfield J.F."/>
        </authorList>
    </citation>
    <scope>NUCLEOTIDE SEQUENCE [LARGE SCALE GENOMIC DNA]</scope>
</reference>
<dbReference type="PRINTS" id="PR00046">
    <property type="entry name" value="SIGMA70FCT"/>
</dbReference>
<dbReference type="InterPro" id="IPR013324">
    <property type="entry name" value="RNA_pol_sigma_r3/r4-like"/>
</dbReference>
<accession>A0A2H0UP05</accession>
<gene>
    <name evidence="2" type="ORF">COU10_00905</name>
</gene>
<dbReference type="InterPro" id="IPR000943">
    <property type="entry name" value="RNA_pol_sigma70"/>
</dbReference>
<dbReference type="GO" id="GO:0006352">
    <property type="term" value="P:DNA-templated transcription initiation"/>
    <property type="evidence" value="ECO:0007669"/>
    <property type="project" value="InterPro"/>
</dbReference>